<evidence type="ECO:0000313" key="3">
    <source>
        <dbReference type="Proteomes" id="UP000661607"/>
    </source>
</evidence>
<dbReference type="SUPFAM" id="SSF56601">
    <property type="entry name" value="beta-lactamase/transpeptidase-like"/>
    <property type="match status" value="1"/>
</dbReference>
<reference evidence="2 3" key="1">
    <citation type="submission" date="2020-10" db="EMBL/GenBank/DDBJ databases">
        <title>Sequencing the genomes of 1000 actinobacteria strains.</title>
        <authorList>
            <person name="Klenk H.-P."/>
        </authorList>
    </citation>
    <scope>NUCLEOTIDE SEQUENCE [LARGE SCALE GENOMIC DNA]</scope>
    <source>
        <strain evidence="2 3">DSM 43748</strain>
    </source>
</reference>
<organism evidence="2 3">
    <name type="scientific">Nonomuraea africana</name>
    <dbReference type="NCBI Taxonomy" id="46171"/>
    <lineage>
        <taxon>Bacteria</taxon>
        <taxon>Bacillati</taxon>
        <taxon>Actinomycetota</taxon>
        <taxon>Actinomycetes</taxon>
        <taxon>Streptosporangiales</taxon>
        <taxon>Streptosporangiaceae</taxon>
        <taxon>Nonomuraea</taxon>
    </lineage>
</organism>
<dbReference type="GO" id="GO:0008800">
    <property type="term" value="F:beta-lactamase activity"/>
    <property type="evidence" value="ECO:0007669"/>
    <property type="project" value="UniProtKB-EC"/>
</dbReference>
<dbReference type="InterPro" id="IPR000871">
    <property type="entry name" value="Beta-lactam_class-A"/>
</dbReference>
<evidence type="ECO:0000259" key="1">
    <source>
        <dbReference type="Pfam" id="PF13354"/>
    </source>
</evidence>
<gene>
    <name evidence="2" type="ORF">H4W81_002106</name>
</gene>
<dbReference type="Gene3D" id="3.40.710.10">
    <property type="entry name" value="DD-peptidase/beta-lactamase superfamily"/>
    <property type="match status" value="1"/>
</dbReference>
<comment type="caution">
    <text evidence="2">The sequence shown here is derived from an EMBL/GenBank/DDBJ whole genome shotgun (WGS) entry which is preliminary data.</text>
</comment>
<dbReference type="InterPro" id="IPR045155">
    <property type="entry name" value="Beta-lactam_cat"/>
</dbReference>
<dbReference type="EMBL" id="JADBEF010000001">
    <property type="protein sequence ID" value="MBE1559327.1"/>
    <property type="molecule type" value="Genomic_DNA"/>
</dbReference>
<dbReference type="EC" id="3.5.2.6" evidence="2"/>
<accession>A0ABR9KBE1</accession>
<feature type="domain" description="Beta-lactamase class A catalytic" evidence="1">
    <location>
        <begin position="22"/>
        <end position="245"/>
    </location>
</feature>
<sequence length="279" mass="30095">MVKSLARRLDDLCETQPFHTGWSLLDLDTGARAARSGARQVPSASTRKVAVMMAVLRAVHEGELDLAQRVTIDARYRDRVFTGSLQHLEPGLSLSLREAVTLMIILSDNLCTAHVIDLIGLDAVNDLCDAAGLTGTRHRHALIPPLAPDHPVDASNVTTPDDQARLLELVVRGAAGEDTPLGCPKELCSLALDVLRGQQFRDALPALLPPGTEIAHKSGVGWRDVSDAGVFYADGRPRYVLAVYTDEIPAVLPDGLPGVSRARAHIATLSRACWEEMQP</sequence>
<dbReference type="PANTHER" id="PTHR35333">
    <property type="entry name" value="BETA-LACTAMASE"/>
    <property type="match status" value="1"/>
</dbReference>
<name>A0ABR9KBE1_9ACTN</name>
<dbReference type="RefSeq" id="WP_192774623.1">
    <property type="nucleotide sequence ID" value="NZ_BAAASY010000001.1"/>
</dbReference>
<dbReference type="InterPro" id="IPR012338">
    <property type="entry name" value="Beta-lactam/transpept-like"/>
</dbReference>
<keyword evidence="2" id="KW-0378">Hydrolase</keyword>
<keyword evidence="3" id="KW-1185">Reference proteome</keyword>
<evidence type="ECO:0000313" key="2">
    <source>
        <dbReference type="EMBL" id="MBE1559327.1"/>
    </source>
</evidence>
<dbReference type="Pfam" id="PF13354">
    <property type="entry name" value="Beta-lactamase2"/>
    <property type="match status" value="1"/>
</dbReference>
<proteinExistence type="predicted"/>
<dbReference type="PANTHER" id="PTHR35333:SF4">
    <property type="entry name" value="SLR0121 PROTEIN"/>
    <property type="match status" value="1"/>
</dbReference>
<dbReference type="Proteomes" id="UP000661607">
    <property type="component" value="Unassembled WGS sequence"/>
</dbReference>
<protein>
    <submittedName>
        <fullName evidence="2">Beta-lactamase class A</fullName>
        <ecNumber evidence="2">3.5.2.6</ecNumber>
    </submittedName>
</protein>